<dbReference type="AlphaFoldDB" id="A0A4Z2EE80"/>
<evidence type="ECO:0000313" key="2">
    <source>
        <dbReference type="Proteomes" id="UP000314294"/>
    </source>
</evidence>
<dbReference type="Proteomes" id="UP000314294">
    <property type="component" value="Unassembled WGS sequence"/>
</dbReference>
<name>A0A4Z2EE80_9TELE</name>
<proteinExistence type="predicted"/>
<evidence type="ECO:0000313" key="1">
    <source>
        <dbReference type="EMBL" id="TNN27068.1"/>
    </source>
</evidence>
<gene>
    <name evidence="1" type="ORF">EYF80_062789</name>
</gene>
<accession>A0A4Z2EE80</accession>
<dbReference type="EMBL" id="SRLO01008949">
    <property type="protein sequence ID" value="TNN27068.1"/>
    <property type="molecule type" value="Genomic_DNA"/>
</dbReference>
<protein>
    <submittedName>
        <fullName evidence="1">Uncharacterized protein</fullName>
    </submittedName>
</protein>
<keyword evidence="2" id="KW-1185">Reference proteome</keyword>
<reference evidence="1 2" key="1">
    <citation type="submission" date="2019-03" db="EMBL/GenBank/DDBJ databases">
        <title>First draft genome of Liparis tanakae, snailfish: a comprehensive survey of snailfish specific genes.</title>
        <authorList>
            <person name="Kim W."/>
            <person name="Song I."/>
            <person name="Jeong J.-H."/>
            <person name="Kim D."/>
            <person name="Kim S."/>
            <person name="Ryu S."/>
            <person name="Song J.Y."/>
            <person name="Lee S.K."/>
        </authorList>
    </citation>
    <scope>NUCLEOTIDE SEQUENCE [LARGE SCALE GENOMIC DNA]</scope>
    <source>
        <tissue evidence="1">Muscle</tissue>
    </source>
</reference>
<sequence>MLEPQLGPLWNKRLWRDAAPRAHSHISKAHFVLRPWRRGGRLKTPPGGFISSGDKHHVELHHWLMSPLAQEVNLREQEAAGFTT</sequence>
<comment type="caution">
    <text evidence="1">The sequence shown here is derived from an EMBL/GenBank/DDBJ whole genome shotgun (WGS) entry which is preliminary data.</text>
</comment>
<organism evidence="1 2">
    <name type="scientific">Liparis tanakae</name>
    <name type="common">Tanaka's snailfish</name>
    <dbReference type="NCBI Taxonomy" id="230148"/>
    <lineage>
        <taxon>Eukaryota</taxon>
        <taxon>Metazoa</taxon>
        <taxon>Chordata</taxon>
        <taxon>Craniata</taxon>
        <taxon>Vertebrata</taxon>
        <taxon>Euteleostomi</taxon>
        <taxon>Actinopterygii</taxon>
        <taxon>Neopterygii</taxon>
        <taxon>Teleostei</taxon>
        <taxon>Neoteleostei</taxon>
        <taxon>Acanthomorphata</taxon>
        <taxon>Eupercaria</taxon>
        <taxon>Perciformes</taxon>
        <taxon>Cottioidei</taxon>
        <taxon>Cottales</taxon>
        <taxon>Liparidae</taxon>
        <taxon>Liparis</taxon>
    </lineage>
</organism>